<sequence>MIHELSFEEVRTRMTLRRSASRLVALALLAGLATGCTPFAKNLRSAPPEGTLYDESMELIQSRQHEAAAARLAELLRSNPQGRQRIEATLALAYSQLQLDRPKEAAQLATQVIEENAGTERMDYALYLRANALLALRPAPSAAQVRQAAEDLERLRQGYPDSQYAERAKETLAKVEERLADNELQAARLHWQRNQPVAVVNRCRYIIERYPDSAAVGGALEMMVGAYRQLGLNELADSTRAIRKGSVPP</sequence>
<dbReference type="NCBIfam" id="TIGR03302">
    <property type="entry name" value="OM_YfiO"/>
    <property type="match status" value="1"/>
</dbReference>
<dbReference type="Pfam" id="PF13525">
    <property type="entry name" value="YfiO"/>
    <property type="match status" value="1"/>
</dbReference>
<reference evidence="5" key="1">
    <citation type="submission" date="2020-03" db="EMBL/GenBank/DDBJ databases">
        <title>Genome assembly of Azotobacter chroococcum W5.</title>
        <authorList>
            <person name="Kannepalli A."/>
        </authorList>
    </citation>
    <scope>NUCLEOTIDE SEQUENCE</scope>
    <source>
        <strain evidence="5">W5</strain>
    </source>
</reference>
<evidence type="ECO:0000259" key="4">
    <source>
        <dbReference type="Pfam" id="PF13525"/>
    </source>
</evidence>
<feature type="domain" description="Outer membrane lipoprotein BamD-like" evidence="4">
    <location>
        <begin position="49"/>
        <end position="239"/>
    </location>
</feature>
<evidence type="ECO:0000256" key="2">
    <source>
        <dbReference type="ARBA" id="ARBA00023136"/>
    </source>
</evidence>
<evidence type="ECO:0000313" key="6">
    <source>
        <dbReference type="Proteomes" id="UP000736384"/>
    </source>
</evidence>
<comment type="caution">
    <text evidence="5">The sequence shown here is derived from an EMBL/GenBank/DDBJ whole genome shotgun (WGS) entry which is preliminary data.</text>
</comment>
<dbReference type="InterPro" id="IPR011990">
    <property type="entry name" value="TPR-like_helical_dom_sf"/>
</dbReference>
<dbReference type="AlphaFoldDB" id="A0AA43Z9K8"/>
<gene>
    <name evidence="5" type="primary">bamD</name>
    <name evidence="5" type="ORF">HA520_15795</name>
</gene>
<dbReference type="Gene3D" id="1.25.40.10">
    <property type="entry name" value="Tetratricopeptide repeat domain"/>
    <property type="match status" value="1"/>
</dbReference>
<keyword evidence="1" id="KW-0732">Signal</keyword>
<protein>
    <submittedName>
        <fullName evidence="5">Outer membrane protein assembly factor BamD</fullName>
    </submittedName>
</protein>
<keyword evidence="2" id="KW-0472">Membrane</keyword>
<dbReference type="Proteomes" id="UP000736384">
    <property type="component" value="Unassembled WGS sequence"/>
</dbReference>
<organism evidence="5 6">
    <name type="scientific">Azotobacter chroococcum</name>
    <dbReference type="NCBI Taxonomy" id="353"/>
    <lineage>
        <taxon>Bacteria</taxon>
        <taxon>Pseudomonadati</taxon>
        <taxon>Pseudomonadota</taxon>
        <taxon>Gammaproteobacteria</taxon>
        <taxon>Pseudomonadales</taxon>
        <taxon>Pseudomonadaceae</taxon>
        <taxon>Azotobacter</taxon>
    </lineage>
</organism>
<dbReference type="EMBL" id="JAAPAP010000012">
    <property type="protein sequence ID" value="NHN78721.1"/>
    <property type="molecule type" value="Genomic_DNA"/>
</dbReference>
<evidence type="ECO:0000256" key="1">
    <source>
        <dbReference type="ARBA" id="ARBA00022729"/>
    </source>
</evidence>
<dbReference type="SUPFAM" id="SSF48452">
    <property type="entry name" value="TPR-like"/>
    <property type="match status" value="1"/>
</dbReference>
<evidence type="ECO:0000313" key="5">
    <source>
        <dbReference type="EMBL" id="NHN78721.1"/>
    </source>
</evidence>
<evidence type="ECO:0000256" key="3">
    <source>
        <dbReference type="ARBA" id="ARBA00023237"/>
    </source>
</evidence>
<accession>A0AA43Z9K8</accession>
<dbReference type="InterPro" id="IPR017689">
    <property type="entry name" value="BamD"/>
</dbReference>
<name>A0AA43Z9K8_9GAMM</name>
<proteinExistence type="predicted"/>
<keyword evidence="3" id="KW-0998">Cell outer membrane</keyword>
<dbReference type="InterPro" id="IPR039565">
    <property type="entry name" value="BamD-like"/>
</dbReference>